<dbReference type="Proteomes" id="UP000074247">
    <property type="component" value="Unassembled WGS sequence"/>
</dbReference>
<feature type="compositionally biased region" description="Basic and acidic residues" evidence="1">
    <location>
        <begin position="1"/>
        <end position="11"/>
    </location>
</feature>
<protein>
    <submittedName>
        <fullName evidence="2">Uncharacterized protein</fullName>
    </submittedName>
</protein>
<evidence type="ECO:0000256" key="1">
    <source>
        <dbReference type="SAM" id="MobiDB-lite"/>
    </source>
</evidence>
<sequence length="108" mass="12503">MLRGNRNETFPRRGPLPMPGSQAFKRKRRQKRSFFRGRLIFWLRSRKCVVKLELSVHFVRFSRSCLVTRRPLQRSLTSFALVPALRLPLPSTPSSVPVPALASAFLLR</sequence>
<dbReference type="VEuPathDB" id="ToxoDB:TGARI_204395"/>
<comment type="caution">
    <text evidence="2">The sequence shown here is derived from an EMBL/GenBank/DDBJ whole genome shotgun (WGS) entry which is preliminary data.</text>
</comment>
<dbReference type="EMBL" id="AGQS02004417">
    <property type="protein sequence ID" value="KYF44370.1"/>
    <property type="molecule type" value="Genomic_DNA"/>
</dbReference>
<feature type="region of interest" description="Disordered" evidence="1">
    <location>
        <begin position="1"/>
        <end position="29"/>
    </location>
</feature>
<evidence type="ECO:0000313" key="3">
    <source>
        <dbReference type="Proteomes" id="UP000074247"/>
    </source>
</evidence>
<accession>A0A139Y038</accession>
<evidence type="ECO:0000313" key="2">
    <source>
        <dbReference type="EMBL" id="KYF44370.1"/>
    </source>
</evidence>
<proteinExistence type="predicted"/>
<organism evidence="2 3">
    <name type="scientific">Toxoplasma gondii ARI</name>
    <dbReference type="NCBI Taxonomy" id="1074872"/>
    <lineage>
        <taxon>Eukaryota</taxon>
        <taxon>Sar</taxon>
        <taxon>Alveolata</taxon>
        <taxon>Apicomplexa</taxon>
        <taxon>Conoidasida</taxon>
        <taxon>Coccidia</taxon>
        <taxon>Eucoccidiorida</taxon>
        <taxon>Eimeriorina</taxon>
        <taxon>Sarcocystidae</taxon>
        <taxon>Toxoplasma</taxon>
    </lineage>
</organism>
<name>A0A139Y038_TOXGO</name>
<reference evidence="2 3" key="1">
    <citation type="journal article" date="2016" name="Nat. Commun.">
        <title>Local admixture of amplified and diversified secreted pathogenesis determinants shapes mosaic Toxoplasma gondii genomes.</title>
        <authorList>
            <person name="Lorenzi H."/>
            <person name="Khan A."/>
            <person name="Behnke M.S."/>
            <person name="Namasivayam S."/>
            <person name="Swapna L.S."/>
            <person name="Hadjithomas M."/>
            <person name="Karamycheva S."/>
            <person name="Pinney D."/>
            <person name="Brunk B.P."/>
            <person name="Ajioka J.W."/>
            <person name="Ajzenberg D."/>
            <person name="Boothroyd J.C."/>
            <person name="Boyle J.P."/>
            <person name="Darde M.L."/>
            <person name="Diaz-Miranda M.A."/>
            <person name="Dubey J.P."/>
            <person name="Fritz H.M."/>
            <person name="Gennari S.M."/>
            <person name="Gregory B.D."/>
            <person name="Kim K."/>
            <person name="Saeij J.P."/>
            <person name="Su C."/>
            <person name="White M.W."/>
            <person name="Zhu X.Q."/>
            <person name="Howe D.K."/>
            <person name="Rosenthal B.M."/>
            <person name="Grigg M.E."/>
            <person name="Parkinson J."/>
            <person name="Liu L."/>
            <person name="Kissinger J.C."/>
            <person name="Roos D.S."/>
            <person name="Sibley L.D."/>
        </authorList>
    </citation>
    <scope>NUCLEOTIDE SEQUENCE [LARGE SCALE GENOMIC DNA]</scope>
    <source>
        <strain evidence="2 3">ARI</strain>
    </source>
</reference>
<dbReference type="AlphaFoldDB" id="A0A139Y038"/>
<gene>
    <name evidence="2" type="ORF">TGARI_204395</name>
</gene>